<dbReference type="GO" id="GO:0016787">
    <property type="term" value="F:hydrolase activity"/>
    <property type="evidence" value="ECO:0007669"/>
    <property type="project" value="UniProtKB-KW"/>
</dbReference>
<dbReference type="InterPro" id="IPR029132">
    <property type="entry name" value="CBAH/NAAA_C"/>
</dbReference>
<gene>
    <name evidence="4" type="ORF">JCM17207_20420</name>
</gene>
<protein>
    <recommendedName>
        <fullName evidence="3">Choloylglycine hydrolase/NAAA C-terminal domain-containing protein</fullName>
    </recommendedName>
</protein>
<comment type="caution">
    <text evidence="4">The sequence shown here is derived from an EMBL/GenBank/DDBJ whole genome shotgun (WGS) entry which is preliminary data.</text>
</comment>
<dbReference type="AlphaFoldDB" id="A0AA37MZC4"/>
<dbReference type="Gene3D" id="3.60.60.10">
    <property type="entry name" value="Penicillin V Acylase, Chain A"/>
    <property type="match status" value="1"/>
</dbReference>
<evidence type="ECO:0000313" key="5">
    <source>
        <dbReference type="Proteomes" id="UP001055185"/>
    </source>
</evidence>
<dbReference type="RefSeq" id="WP_238317638.1">
    <property type="nucleotide sequence ID" value="NZ_BQKV01000098.1"/>
</dbReference>
<dbReference type="PANTHER" id="PTHR35527:SF2">
    <property type="entry name" value="HYDROLASE"/>
    <property type="match status" value="1"/>
</dbReference>
<dbReference type="Pfam" id="PF02275">
    <property type="entry name" value="CBAH"/>
    <property type="match status" value="1"/>
</dbReference>
<feature type="domain" description="Choloylglycine hydrolase/NAAA C-terminal" evidence="3">
    <location>
        <begin position="107"/>
        <end position="267"/>
    </location>
</feature>
<reference evidence="4" key="1">
    <citation type="journal article" date="2022" name="Int. J. Syst. Evol. Microbiol.">
        <title>Genome-based, phenotypic and chemotaxonomic classification of Faecalibacterium strains: proposal of three novel species Faecalibacterium duncaniae sp. nov., Faecalibacterium hattorii sp. nov. and Faecalibacterium gallinarum sp. nov. .</title>
        <authorList>
            <person name="Sakamoto M."/>
            <person name="Sakurai N."/>
            <person name="Tanno H."/>
            <person name="Iino T."/>
            <person name="Ohkuma M."/>
            <person name="Endo A."/>
        </authorList>
    </citation>
    <scope>NUCLEOTIDE SEQUENCE</scope>
    <source>
        <strain evidence="4">JCM 17207</strain>
    </source>
</reference>
<accession>A0AA37MZC4</accession>
<dbReference type="SUPFAM" id="SSF56235">
    <property type="entry name" value="N-terminal nucleophile aminohydrolases (Ntn hydrolases)"/>
    <property type="match status" value="1"/>
</dbReference>
<name>A0AA37MZC4_9FIRM</name>
<sequence>MTQTKTRKRLLTALGVLIALVVLAAAGIFCLWGDEIRSLASIRQIAVSNDDHNDGYVYEMQIVGGYDFDEFLASGGASSDAELISFVTQSITKGLIPMTINSKEIACSSFTAETAEGDRLFARNYDFDKTNTCIVYTNPGDGRHASVSTIDLQFIGIDPDTGLTSLSDKLLCLAAPFIPLDGVNDAGLSCGIYMSYQGGEKTVATDQQTEKPDLTSTTMLRMILDYASTVDEAIALVEQYDLHDSAGTSYHYMIADANGDSAVLEWVGETDATDNDGSARVLNVIRNTDAANLADTGTDAYQCVTNYILTPGYYAEGEDRGGADRYDHLNASLNATGGLVEDDQAAMDLLAQVGRRGWVVDGDHTQGTTVHSVVYNLTDCTALWVGNEHYGEETYTFQLAMP</sequence>
<evidence type="ECO:0000256" key="1">
    <source>
        <dbReference type="ARBA" id="ARBA00006625"/>
    </source>
</evidence>
<dbReference type="InterPro" id="IPR029055">
    <property type="entry name" value="Ntn_hydrolases_N"/>
</dbReference>
<evidence type="ECO:0000259" key="3">
    <source>
        <dbReference type="Pfam" id="PF02275"/>
    </source>
</evidence>
<keyword evidence="5" id="KW-1185">Reference proteome</keyword>
<evidence type="ECO:0000313" key="4">
    <source>
        <dbReference type="EMBL" id="GJN65417.1"/>
    </source>
</evidence>
<dbReference type="InterPro" id="IPR052193">
    <property type="entry name" value="Peptidase_C59"/>
</dbReference>
<organism evidence="4 5">
    <name type="scientific">Faecalibacterium gallinarum</name>
    <dbReference type="NCBI Taxonomy" id="2903556"/>
    <lineage>
        <taxon>Bacteria</taxon>
        <taxon>Bacillati</taxon>
        <taxon>Bacillota</taxon>
        <taxon>Clostridia</taxon>
        <taxon>Eubacteriales</taxon>
        <taxon>Oscillospiraceae</taxon>
        <taxon>Faecalibacterium</taxon>
    </lineage>
</organism>
<proteinExistence type="inferred from homology"/>
<dbReference type="PANTHER" id="PTHR35527">
    <property type="entry name" value="CHOLOYLGLYCINE HYDROLASE"/>
    <property type="match status" value="1"/>
</dbReference>
<dbReference type="EMBL" id="BQKV01000098">
    <property type="protein sequence ID" value="GJN65417.1"/>
    <property type="molecule type" value="Genomic_DNA"/>
</dbReference>
<dbReference type="Proteomes" id="UP001055185">
    <property type="component" value="Unassembled WGS sequence"/>
</dbReference>
<evidence type="ECO:0000256" key="2">
    <source>
        <dbReference type="ARBA" id="ARBA00022801"/>
    </source>
</evidence>
<comment type="similarity">
    <text evidence="1">Belongs to the peptidase C59 family.</text>
</comment>
<keyword evidence="2" id="KW-0378">Hydrolase</keyword>